<dbReference type="EMBL" id="JABBGA010000004">
    <property type="protein sequence ID" value="NML25568.1"/>
    <property type="molecule type" value="Genomic_DNA"/>
</dbReference>
<keyword evidence="10 13" id="KW-1133">Transmembrane helix</keyword>
<evidence type="ECO:0000313" key="16">
    <source>
        <dbReference type="EMBL" id="NML25568.1"/>
    </source>
</evidence>
<name>A0A848G065_9RHOO</name>
<evidence type="ECO:0000256" key="13">
    <source>
        <dbReference type="SAM" id="Phobius"/>
    </source>
</evidence>
<dbReference type="InterPro" id="IPR004358">
    <property type="entry name" value="Sig_transdc_His_kin-like_C"/>
</dbReference>
<dbReference type="SUPFAM" id="SSF55874">
    <property type="entry name" value="ATPase domain of HSP90 chaperone/DNA topoisomerase II/histidine kinase"/>
    <property type="match status" value="1"/>
</dbReference>
<evidence type="ECO:0000256" key="4">
    <source>
        <dbReference type="ARBA" id="ARBA00022553"/>
    </source>
</evidence>
<evidence type="ECO:0000256" key="8">
    <source>
        <dbReference type="ARBA" id="ARBA00022777"/>
    </source>
</evidence>
<feature type="domain" description="HAMP" evidence="15">
    <location>
        <begin position="179"/>
        <end position="232"/>
    </location>
</feature>
<evidence type="ECO:0000256" key="9">
    <source>
        <dbReference type="ARBA" id="ARBA00022840"/>
    </source>
</evidence>
<dbReference type="EC" id="2.7.13.3" evidence="3"/>
<gene>
    <name evidence="16" type="ORF">HHL15_07425</name>
</gene>
<dbReference type="Pfam" id="PF00512">
    <property type="entry name" value="HisKA"/>
    <property type="match status" value="1"/>
</dbReference>
<evidence type="ECO:0000256" key="6">
    <source>
        <dbReference type="ARBA" id="ARBA00022692"/>
    </source>
</evidence>
<dbReference type="GO" id="GO:0005524">
    <property type="term" value="F:ATP binding"/>
    <property type="evidence" value="ECO:0007669"/>
    <property type="project" value="UniProtKB-KW"/>
</dbReference>
<dbReference type="CDD" id="cd00082">
    <property type="entry name" value="HisKA"/>
    <property type="match status" value="1"/>
</dbReference>
<dbReference type="Gene3D" id="3.30.565.10">
    <property type="entry name" value="Histidine kinase-like ATPase, C-terminal domain"/>
    <property type="match status" value="1"/>
</dbReference>
<keyword evidence="8 16" id="KW-0418">Kinase</keyword>
<evidence type="ECO:0000259" key="14">
    <source>
        <dbReference type="PROSITE" id="PS50109"/>
    </source>
</evidence>
<dbReference type="InterPro" id="IPR003660">
    <property type="entry name" value="HAMP_dom"/>
</dbReference>
<dbReference type="Gene3D" id="1.10.287.130">
    <property type="match status" value="1"/>
</dbReference>
<dbReference type="GO" id="GO:0005886">
    <property type="term" value="C:plasma membrane"/>
    <property type="evidence" value="ECO:0007669"/>
    <property type="project" value="TreeGrafter"/>
</dbReference>
<keyword evidence="4" id="KW-0597">Phosphoprotein</keyword>
<dbReference type="Gene3D" id="1.20.5.1040">
    <property type="entry name" value="Sensor protein qsec"/>
    <property type="match status" value="1"/>
</dbReference>
<dbReference type="InterPro" id="IPR003661">
    <property type="entry name" value="HisK_dim/P_dom"/>
</dbReference>
<dbReference type="Proteomes" id="UP000580043">
    <property type="component" value="Unassembled WGS sequence"/>
</dbReference>
<protein>
    <recommendedName>
        <fullName evidence="3">histidine kinase</fullName>
        <ecNumber evidence="3">2.7.13.3</ecNumber>
    </recommendedName>
</protein>
<evidence type="ECO:0000313" key="17">
    <source>
        <dbReference type="Proteomes" id="UP000580043"/>
    </source>
</evidence>
<keyword evidence="17" id="KW-1185">Reference proteome</keyword>
<sequence length="459" mass="49560">MPRLPVYSLRRRLLALLIGVVAVLWGLSAVVAFRTAHGEADELFDAQLEQVAETLLAIVATGDSPQVAEEMVEHQHDYPLPVAFQAWRRQESGEWSLLVRSSEMPEVPATRSPGFDEQEVDGVLWRFYAMDHGHSPYRVIVGQNHDARYRLAGEIALHLLAPILIGLPLIALAIWIVVGRALAPLDAVARAVGGLEPGCLQPVQVKGPLPAEIAPLVTSLDALVTRLAEALDNEKRFTADAAHELRTPLAALRIQAQVASRSDDEGGRRHALSQVLSGVERMTHLVEQLLTLARLDPDAALAGGMRADLVDVAGQVCSVLANHAIKRGQSLSLEAPDALEVAGNRWWLEVLLRNLVDNALRYTPDGGRVRVVVDQATHSLRVEDDGPGIVPDMQEQVLTRFARGQDQDAEGCGLGLSIVARIVRILGASLDFRPGLEREGGAGLAVTVRFPSPGAGPET</sequence>
<keyword evidence="6 13" id="KW-0812">Transmembrane</keyword>
<keyword evidence="9" id="KW-0067">ATP-binding</keyword>
<dbReference type="PANTHER" id="PTHR45436">
    <property type="entry name" value="SENSOR HISTIDINE KINASE YKOH"/>
    <property type="match status" value="1"/>
</dbReference>
<dbReference type="InterPro" id="IPR036890">
    <property type="entry name" value="HATPase_C_sf"/>
</dbReference>
<comment type="subcellular location">
    <subcellularLocation>
        <location evidence="2">Membrane</location>
        <topology evidence="2">Multi-pass membrane protein</topology>
    </subcellularLocation>
</comment>
<evidence type="ECO:0000256" key="2">
    <source>
        <dbReference type="ARBA" id="ARBA00004141"/>
    </source>
</evidence>
<dbReference type="PRINTS" id="PR00344">
    <property type="entry name" value="BCTRLSENSOR"/>
</dbReference>
<dbReference type="PROSITE" id="PS50885">
    <property type="entry name" value="HAMP"/>
    <property type="match status" value="1"/>
</dbReference>
<proteinExistence type="predicted"/>
<evidence type="ECO:0000256" key="12">
    <source>
        <dbReference type="ARBA" id="ARBA00023136"/>
    </source>
</evidence>
<accession>A0A848G065</accession>
<evidence type="ECO:0000259" key="15">
    <source>
        <dbReference type="PROSITE" id="PS50885"/>
    </source>
</evidence>
<evidence type="ECO:0000256" key="7">
    <source>
        <dbReference type="ARBA" id="ARBA00022741"/>
    </source>
</evidence>
<evidence type="ECO:0000256" key="10">
    <source>
        <dbReference type="ARBA" id="ARBA00022989"/>
    </source>
</evidence>
<reference evidence="16 17" key="1">
    <citation type="submission" date="2020-04" db="EMBL/GenBank/DDBJ databases">
        <title>Zoogloea sp. G-4-1-14 isolated from soil.</title>
        <authorList>
            <person name="Dahal R.H."/>
        </authorList>
    </citation>
    <scope>NUCLEOTIDE SEQUENCE [LARGE SCALE GENOMIC DNA]</scope>
    <source>
        <strain evidence="16 17">G-4-1-14</strain>
    </source>
</reference>
<comment type="caution">
    <text evidence="16">The sequence shown here is derived from an EMBL/GenBank/DDBJ whole genome shotgun (WGS) entry which is preliminary data.</text>
</comment>
<comment type="catalytic activity">
    <reaction evidence="1">
        <text>ATP + protein L-histidine = ADP + protein N-phospho-L-histidine.</text>
        <dbReference type="EC" id="2.7.13.3"/>
    </reaction>
</comment>
<dbReference type="AlphaFoldDB" id="A0A848G065"/>
<evidence type="ECO:0000256" key="5">
    <source>
        <dbReference type="ARBA" id="ARBA00022679"/>
    </source>
</evidence>
<dbReference type="InterPro" id="IPR005467">
    <property type="entry name" value="His_kinase_dom"/>
</dbReference>
<keyword evidence="7" id="KW-0547">Nucleotide-binding</keyword>
<dbReference type="GO" id="GO:0000155">
    <property type="term" value="F:phosphorelay sensor kinase activity"/>
    <property type="evidence" value="ECO:0007669"/>
    <property type="project" value="InterPro"/>
</dbReference>
<dbReference type="RefSeq" id="WP_169145193.1">
    <property type="nucleotide sequence ID" value="NZ_JABBGA010000004.1"/>
</dbReference>
<dbReference type="Pfam" id="PF02518">
    <property type="entry name" value="HATPase_c"/>
    <property type="match status" value="1"/>
</dbReference>
<dbReference type="PANTHER" id="PTHR45436:SF14">
    <property type="entry name" value="SENSOR PROTEIN QSEC"/>
    <property type="match status" value="1"/>
</dbReference>
<evidence type="ECO:0000256" key="11">
    <source>
        <dbReference type="ARBA" id="ARBA00023012"/>
    </source>
</evidence>
<feature type="transmembrane region" description="Helical" evidence="13">
    <location>
        <begin position="155"/>
        <end position="178"/>
    </location>
</feature>
<organism evidence="16 17">
    <name type="scientific">Zoogloea dura</name>
    <dbReference type="NCBI Taxonomy" id="2728840"/>
    <lineage>
        <taxon>Bacteria</taxon>
        <taxon>Pseudomonadati</taxon>
        <taxon>Pseudomonadota</taxon>
        <taxon>Betaproteobacteria</taxon>
        <taxon>Rhodocyclales</taxon>
        <taxon>Zoogloeaceae</taxon>
        <taxon>Zoogloea</taxon>
    </lineage>
</organism>
<dbReference type="SMART" id="SM00388">
    <property type="entry name" value="HisKA"/>
    <property type="match status" value="1"/>
</dbReference>
<keyword evidence="12 13" id="KW-0472">Membrane</keyword>
<evidence type="ECO:0000256" key="3">
    <source>
        <dbReference type="ARBA" id="ARBA00012438"/>
    </source>
</evidence>
<evidence type="ECO:0000256" key="1">
    <source>
        <dbReference type="ARBA" id="ARBA00000085"/>
    </source>
</evidence>
<dbReference type="InterPro" id="IPR013727">
    <property type="entry name" value="2CSK_N"/>
</dbReference>
<dbReference type="SMART" id="SM00387">
    <property type="entry name" value="HATPase_c"/>
    <property type="match status" value="1"/>
</dbReference>
<dbReference type="InterPro" id="IPR036097">
    <property type="entry name" value="HisK_dim/P_sf"/>
</dbReference>
<feature type="domain" description="Histidine kinase" evidence="14">
    <location>
        <begin position="240"/>
        <end position="454"/>
    </location>
</feature>
<keyword evidence="5" id="KW-0808">Transferase</keyword>
<dbReference type="PROSITE" id="PS50109">
    <property type="entry name" value="HIS_KIN"/>
    <property type="match status" value="1"/>
</dbReference>
<dbReference type="Pfam" id="PF08521">
    <property type="entry name" value="2CSK_N"/>
    <property type="match status" value="1"/>
</dbReference>
<dbReference type="InterPro" id="IPR003594">
    <property type="entry name" value="HATPase_dom"/>
</dbReference>
<keyword evidence="11" id="KW-0902">Two-component regulatory system</keyword>
<dbReference type="SUPFAM" id="SSF47384">
    <property type="entry name" value="Homodimeric domain of signal transducing histidine kinase"/>
    <property type="match status" value="1"/>
</dbReference>
<dbReference type="InterPro" id="IPR050428">
    <property type="entry name" value="TCS_sensor_his_kinase"/>
</dbReference>